<dbReference type="InterPro" id="IPR016181">
    <property type="entry name" value="Acyl_CoA_acyltransferase"/>
</dbReference>
<proteinExistence type="predicted"/>
<keyword evidence="2" id="KW-0808">Transferase</keyword>
<dbReference type="GO" id="GO:0016747">
    <property type="term" value="F:acyltransferase activity, transferring groups other than amino-acyl groups"/>
    <property type="evidence" value="ECO:0007669"/>
    <property type="project" value="InterPro"/>
</dbReference>
<dbReference type="SUPFAM" id="SSF55729">
    <property type="entry name" value="Acyl-CoA N-acyltransferases (Nat)"/>
    <property type="match status" value="1"/>
</dbReference>
<evidence type="ECO:0000313" key="3">
    <source>
        <dbReference type="Proteomes" id="UP000028931"/>
    </source>
</evidence>
<dbReference type="PROSITE" id="PS51186">
    <property type="entry name" value="GNAT"/>
    <property type="match status" value="1"/>
</dbReference>
<dbReference type="Pfam" id="PF18014">
    <property type="entry name" value="Acetyltransf_18"/>
    <property type="match status" value="1"/>
</dbReference>
<dbReference type="EMBL" id="CP009048">
    <property type="protein sequence ID" value="AIL61480.1"/>
    <property type="molecule type" value="Genomic_DNA"/>
</dbReference>
<feature type="domain" description="N-acetyltransferase" evidence="1">
    <location>
        <begin position="5"/>
        <end position="142"/>
    </location>
</feature>
<evidence type="ECO:0000313" key="2">
    <source>
        <dbReference type="EMBL" id="AIL61480.1"/>
    </source>
</evidence>
<dbReference type="InterPro" id="IPR041496">
    <property type="entry name" value="YitH/HolE_GNAT"/>
</dbReference>
<dbReference type="eggNOG" id="COG0454">
    <property type="taxonomic scope" value="Bacteria"/>
</dbReference>
<name>A0A077FAB8_9PSED</name>
<dbReference type="Gene3D" id="3.40.630.30">
    <property type="match status" value="1"/>
</dbReference>
<protein>
    <submittedName>
        <fullName evidence="2">GCN5-related N-acetyltransferase</fullName>
    </submittedName>
</protein>
<dbReference type="PANTHER" id="PTHR47237">
    <property type="entry name" value="SLL0310 PROTEIN"/>
    <property type="match status" value="1"/>
</dbReference>
<dbReference type="PANTHER" id="PTHR47237:SF1">
    <property type="entry name" value="SLL0310 PROTEIN"/>
    <property type="match status" value="1"/>
</dbReference>
<dbReference type="OrthoDB" id="20916at2"/>
<dbReference type="Gene3D" id="3.40.630.90">
    <property type="match status" value="1"/>
</dbReference>
<organism evidence="2 3">
    <name type="scientific">Pseudomonas alkylphenolica</name>
    <dbReference type="NCBI Taxonomy" id="237609"/>
    <lineage>
        <taxon>Bacteria</taxon>
        <taxon>Pseudomonadati</taxon>
        <taxon>Pseudomonadota</taxon>
        <taxon>Gammaproteobacteria</taxon>
        <taxon>Pseudomonadales</taxon>
        <taxon>Pseudomonadaceae</taxon>
        <taxon>Pseudomonas</taxon>
    </lineage>
</organism>
<dbReference type="InterPro" id="IPR052729">
    <property type="entry name" value="Acyl/Acetyltrans_Enzymes"/>
</dbReference>
<dbReference type="CDD" id="cd04301">
    <property type="entry name" value="NAT_SF"/>
    <property type="match status" value="1"/>
</dbReference>
<dbReference type="HOGENOM" id="CLU_054109_0_0_6"/>
<gene>
    <name evidence="2" type="ORF">PSAKL28_22640</name>
</gene>
<reference evidence="2 3" key="1">
    <citation type="submission" date="2014-07" db="EMBL/GenBank/DDBJ databases">
        <authorList>
            <person name="Lee K."/>
            <person name="Lim J.Y."/>
            <person name="Hwang I."/>
        </authorList>
    </citation>
    <scope>NUCLEOTIDE SEQUENCE [LARGE SCALE GENOMIC DNA]</scope>
    <source>
        <strain evidence="2 3">KL28</strain>
    </source>
</reference>
<dbReference type="Proteomes" id="UP000028931">
    <property type="component" value="Chromosome"/>
</dbReference>
<dbReference type="KEGG" id="palk:PSAKL28_22640"/>
<dbReference type="RefSeq" id="WP_038610311.1">
    <property type="nucleotide sequence ID" value="NZ_CP009048.1"/>
</dbReference>
<dbReference type="InterPro" id="IPR000182">
    <property type="entry name" value="GNAT_dom"/>
</dbReference>
<sequence length="290" mass="31875">MSNQLVIRNMTRPELDELVDWAAREGWNPGLHDAELFWATDPAAFIAASRGGELIGGGAITSYNGEFGFMGFFIVRPEYRGQGLGNTLWHARRERLLARLRPGSSIGMDGVFAMQDYYAKGGFVFSHRNMRFRAEITKRTAPSQVDDQDIVPVASFPFAELVDYDRSCFPAARETFLSGWIAQADALAVGCQRASRLSGYGVVRRCREGYKIGPLFADDALAANALYARLAEFAQGGPLFLDAPENNPAAMALVRQQGMTEVFGCARMYLGPPPAIAHERVFGVTTFELG</sequence>
<accession>A0A077FAB8</accession>
<dbReference type="Pfam" id="PF00583">
    <property type="entry name" value="Acetyltransf_1"/>
    <property type="match status" value="1"/>
</dbReference>
<evidence type="ECO:0000259" key="1">
    <source>
        <dbReference type="PROSITE" id="PS51186"/>
    </source>
</evidence>
<dbReference type="AlphaFoldDB" id="A0A077FAB8"/>